<keyword evidence="11" id="KW-1185">Reference proteome</keyword>
<keyword evidence="5" id="KW-0029">Amino-acid transport</keyword>
<proteinExistence type="inferred from homology"/>
<feature type="transmembrane region" description="Helical" evidence="9">
    <location>
        <begin position="187"/>
        <end position="209"/>
    </location>
</feature>
<comment type="similarity">
    <text evidence="8">Belongs to the binding-protein-dependent transport system permease family. LivHM subfamily.</text>
</comment>
<name>A0A285TDG9_9BACL</name>
<dbReference type="CDD" id="cd06582">
    <property type="entry name" value="TM_PBP1_LivH_like"/>
    <property type="match status" value="1"/>
</dbReference>
<comment type="subcellular location">
    <subcellularLocation>
        <location evidence="1">Cell membrane</location>
        <topology evidence="1">Multi-pass membrane protein</topology>
    </subcellularLocation>
</comment>
<evidence type="ECO:0000256" key="7">
    <source>
        <dbReference type="ARBA" id="ARBA00023136"/>
    </source>
</evidence>
<keyword evidence="6 9" id="KW-1133">Transmembrane helix</keyword>
<feature type="transmembrane region" description="Helical" evidence="9">
    <location>
        <begin position="137"/>
        <end position="158"/>
    </location>
</feature>
<evidence type="ECO:0000256" key="8">
    <source>
        <dbReference type="ARBA" id="ARBA00037998"/>
    </source>
</evidence>
<sequence>MDLLISLVINGLATGMLIFLLAAGLTLIFGLMDVLNFAHGGLFVWGAYTGVFTYAYTESFLIGIVVAILTGILFGFIMEKLIITPVYGNHVQQILITLGFMLVLQEMIKVAFGPNAIPVSVPTYLAGSWEIGEVIVIKYRVFIIIVGFIIFGIFHYILTRTKIGLIVRAGVMNKEMVQALGINIKRVFLFVFMTGASLAALGGMLMAPYSGSIYAEMGMEFAILGFIVVVIGGMGSFSGSLLAAILVGLAGSFMAYYVPFLSLAVNMILMAIVLIFRPQGLFSMIRREST</sequence>
<evidence type="ECO:0000256" key="4">
    <source>
        <dbReference type="ARBA" id="ARBA00022692"/>
    </source>
</evidence>
<feature type="transmembrane region" description="Helical" evidence="9">
    <location>
        <begin position="62"/>
        <end position="82"/>
    </location>
</feature>
<reference evidence="11" key="1">
    <citation type="submission" date="2017-08" db="EMBL/GenBank/DDBJ databases">
        <authorList>
            <person name="Varghese N."/>
            <person name="Submissions S."/>
        </authorList>
    </citation>
    <scope>NUCLEOTIDE SEQUENCE [LARGE SCALE GENOMIC DNA]</scope>
    <source>
        <strain evidence="11">JC22</strain>
    </source>
</reference>
<feature type="transmembrane region" description="Helical" evidence="9">
    <location>
        <begin position="6"/>
        <end position="30"/>
    </location>
</feature>
<evidence type="ECO:0000256" key="2">
    <source>
        <dbReference type="ARBA" id="ARBA00022448"/>
    </source>
</evidence>
<dbReference type="AlphaFoldDB" id="A0A285TDG9"/>
<dbReference type="Proteomes" id="UP000219636">
    <property type="component" value="Unassembled WGS sequence"/>
</dbReference>
<dbReference type="GO" id="GO:0005886">
    <property type="term" value="C:plasma membrane"/>
    <property type="evidence" value="ECO:0007669"/>
    <property type="project" value="UniProtKB-SubCell"/>
</dbReference>
<evidence type="ECO:0000256" key="6">
    <source>
        <dbReference type="ARBA" id="ARBA00022989"/>
    </source>
</evidence>
<dbReference type="PANTHER" id="PTHR11795">
    <property type="entry name" value="BRANCHED-CHAIN AMINO ACID TRANSPORT SYSTEM PERMEASE PROTEIN LIVH"/>
    <property type="match status" value="1"/>
</dbReference>
<evidence type="ECO:0000313" key="10">
    <source>
        <dbReference type="EMBL" id="SOC19735.1"/>
    </source>
</evidence>
<evidence type="ECO:0000256" key="1">
    <source>
        <dbReference type="ARBA" id="ARBA00004651"/>
    </source>
</evidence>
<evidence type="ECO:0000256" key="3">
    <source>
        <dbReference type="ARBA" id="ARBA00022475"/>
    </source>
</evidence>
<feature type="transmembrane region" description="Helical" evidence="9">
    <location>
        <begin position="221"/>
        <end position="249"/>
    </location>
</feature>
<dbReference type="GO" id="GO:0022857">
    <property type="term" value="F:transmembrane transporter activity"/>
    <property type="evidence" value="ECO:0007669"/>
    <property type="project" value="InterPro"/>
</dbReference>
<evidence type="ECO:0000256" key="5">
    <source>
        <dbReference type="ARBA" id="ARBA00022970"/>
    </source>
</evidence>
<protein>
    <submittedName>
        <fullName evidence="10">Amino acid/amide ABC transporter membrane protein 1 (HAAT family)</fullName>
    </submittedName>
</protein>
<dbReference type="InterPro" id="IPR052157">
    <property type="entry name" value="BCAA_transport_permease"/>
</dbReference>
<keyword evidence="4 9" id="KW-0812">Transmembrane</keyword>
<evidence type="ECO:0000313" key="11">
    <source>
        <dbReference type="Proteomes" id="UP000219636"/>
    </source>
</evidence>
<feature type="transmembrane region" description="Helical" evidence="9">
    <location>
        <begin position="37"/>
        <end position="56"/>
    </location>
</feature>
<keyword evidence="3" id="KW-1003">Cell membrane</keyword>
<dbReference type="OrthoDB" id="9807115at2"/>
<feature type="transmembrane region" description="Helical" evidence="9">
    <location>
        <begin position="256"/>
        <end position="276"/>
    </location>
</feature>
<dbReference type="EMBL" id="OBMQ01000011">
    <property type="protein sequence ID" value="SOC19735.1"/>
    <property type="molecule type" value="Genomic_DNA"/>
</dbReference>
<keyword evidence="2" id="KW-0813">Transport</keyword>
<keyword evidence="7 9" id="KW-0472">Membrane</keyword>
<organism evidence="10 11">
    <name type="scientific">Ureibacillus xyleni</name>
    <dbReference type="NCBI Taxonomy" id="614648"/>
    <lineage>
        <taxon>Bacteria</taxon>
        <taxon>Bacillati</taxon>
        <taxon>Bacillota</taxon>
        <taxon>Bacilli</taxon>
        <taxon>Bacillales</taxon>
        <taxon>Caryophanaceae</taxon>
        <taxon>Ureibacillus</taxon>
    </lineage>
</organism>
<gene>
    <name evidence="10" type="ORF">SAMN05880501_11153</name>
</gene>
<evidence type="ECO:0000256" key="9">
    <source>
        <dbReference type="SAM" id="Phobius"/>
    </source>
</evidence>
<dbReference type="PANTHER" id="PTHR11795:SF442">
    <property type="entry name" value="ABC TRANSPORTER ATP-BINDING PROTEIN"/>
    <property type="match status" value="1"/>
</dbReference>
<accession>A0A285TDG9</accession>
<dbReference type="GO" id="GO:0006865">
    <property type="term" value="P:amino acid transport"/>
    <property type="evidence" value="ECO:0007669"/>
    <property type="project" value="UniProtKB-KW"/>
</dbReference>
<dbReference type="RefSeq" id="WP_097074425.1">
    <property type="nucleotide sequence ID" value="NZ_OBMQ01000011.1"/>
</dbReference>
<dbReference type="InterPro" id="IPR001851">
    <property type="entry name" value="ABC_transp_permease"/>
</dbReference>
<dbReference type="Pfam" id="PF02653">
    <property type="entry name" value="BPD_transp_2"/>
    <property type="match status" value="1"/>
</dbReference>
<feature type="transmembrane region" description="Helical" evidence="9">
    <location>
        <begin position="94"/>
        <end position="117"/>
    </location>
</feature>